<accession>A0AA35VXF6</accession>
<reference evidence="1" key="1">
    <citation type="submission" date="2023-04" db="EMBL/GenBank/DDBJ databases">
        <authorList>
            <person name="Vijverberg K."/>
            <person name="Xiong W."/>
            <person name="Schranz E."/>
        </authorList>
    </citation>
    <scope>NUCLEOTIDE SEQUENCE</scope>
</reference>
<proteinExistence type="predicted"/>
<dbReference type="Proteomes" id="UP001177003">
    <property type="component" value="Chromosome 1"/>
</dbReference>
<gene>
    <name evidence="1" type="ORF">LSALG_LOCUS9444</name>
</gene>
<keyword evidence="2" id="KW-1185">Reference proteome</keyword>
<name>A0AA35VXF6_LACSI</name>
<sequence length="171" mass="17861">MTGGKSPCSKSIFVDNRSSAHTTINILFELIAAQSLLSLASIGYLALAAIGTRCNPAIGSVALPAVGIRSLAPMGYVAPTAIDVQSVVSIGCLDAAAIDVRSVVSIWLSGCCSHCGSVCCVHWFSDSCCHWFLVACVCSSSVAFVPLPKAPVRFLVLLWFFGTISLHVLAL</sequence>
<evidence type="ECO:0000313" key="1">
    <source>
        <dbReference type="EMBL" id="CAI9269053.1"/>
    </source>
</evidence>
<dbReference type="AlphaFoldDB" id="A0AA35VXF6"/>
<evidence type="ECO:0000313" key="2">
    <source>
        <dbReference type="Proteomes" id="UP001177003"/>
    </source>
</evidence>
<organism evidence="1 2">
    <name type="scientific">Lactuca saligna</name>
    <name type="common">Willowleaf lettuce</name>
    <dbReference type="NCBI Taxonomy" id="75948"/>
    <lineage>
        <taxon>Eukaryota</taxon>
        <taxon>Viridiplantae</taxon>
        <taxon>Streptophyta</taxon>
        <taxon>Embryophyta</taxon>
        <taxon>Tracheophyta</taxon>
        <taxon>Spermatophyta</taxon>
        <taxon>Magnoliopsida</taxon>
        <taxon>eudicotyledons</taxon>
        <taxon>Gunneridae</taxon>
        <taxon>Pentapetalae</taxon>
        <taxon>asterids</taxon>
        <taxon>campanulids</taxon>
        <taxon>Asterales</taxon>
        <taxon>Asteraceae</taxon>
        <taxon>Cichorioideae</taxon>
        <taxon>Cichorieae</taxon>
        <taxon>Lactucinae</taxon>
        <taxon>Lactuca</taxon>
    </lineage>
</organism>
<dbReference type="EMBL" id="OX465077">
    <property type="protein sequence ID" value="CAI9269053.1"/>
    <property type="molecule type" value="Genomic_DNA"/>
</dbReference>
<protein>
    <submittedName>
        <fullName evidence="1">Uncharacterized protein</fullName>
    </submittedName>
</protein>